<dbReference type="Proteomes" id="UP000053342">
    <property type="component" value="Unassembled WGS sequence"/>
</dbReference>
<keyword evidence="3" id="KW-1185">Reference proteome</keyword>
<feature type="compositionally biased region" description="Low complexity" evidence="1">
    <location>
        <begin position="1"/>
        <end position="12"/>
    </location>
</feature>
<dbReference type="RefSeq" id="XP_016267983.1">
    <property type="nucleotide sequence ID" value="XM_016400930.1"/>
</dbReference>
<evidence type="ECO:0000313" key="3">
    <source>
        <dbReference type="Proteomes" id="UP000053342"/>
    </source>
</evidence>
<proteinExistence type="predicted"/>
<dbReference type="GeneID" id="27352504"/>
<feature type="region of interest" description="Disordered" evidence="1">
    <location>
        <begin position="398"/>
        <end position="429"/>
    </location>
</feature>
<dbReference type="STRING" id="215243.A0A0D2CCX1"/>
<protein>
    <recommendedName>
        <fullName evidence="4">F-box domain-containing protein</fullName>
    </recommendedName>
</protein>
<feature type="region of interest" description="Disordered" evidence="1">
    <location>
        <begin position="462"/>
        <end position="516"/>
    </location>
</feature>
<dbReference type="VEuPathDB" id="FungiDB:PV06_00430"/>
<gene>
    <name evidence="2" type="ORF">PV06_00430</name>
</gene>
<feature type="region of interest" description="Disordered" evidence="1">
    <location>
        <begin position="1"/>
        <end position="22"/>
    </location>
</feature>
<evidence type="ECO:0000256" key="1">
    <source>
        <dbReference type="SAM" id="MobiDB-lite"/>
    </source>
</evidence>
<reference evidence="2 3" key="1">
    <citation type="submission" date="2015-01" db="EMBL/GenBank/DDBJ databases">
        <title>The Genome Sequence of Exophiala oligosperma CBS72588.</title>
        <authorList>
            <consortium name="The Broad Institute Genomics Platform"/>
            <person name="Cuomo C."/>
            <person name="de Hoog S."/>
            <person name="Gorbushina A."/>
            <person name="Stielow B."/>
            <person name="Teixiera M."/>
            <person name="Abouelleil A."/>
            <person name="Chapman S.B."/>
            <person name="Priest M."/>
            <person name="Young S.K."/>
            <person name="Wortman J."/>
            <person name="Nusbaum C."/>
            <person name="Birren B."/>
        </authorList>
    </citation>
    <scope>NUCLEOTIDE SEQUENCE [LARGE SCALE GENOMIC DNA]</scope>
    <source>
        <strain evidence="2 3">CBS 72588</strain>
    </source>
</reference>
<dbReference type="HOGENOM" id="CLU_037759_0_0_1"/>
<sequence>MASDLTPLSPSESTPPQPSTTTMSVVTTALSTLTPTDIFEPSSSSSLLDLFSNGLILDHIVRYLPIRVIFALCQTCQELRSILLSTPSVFRYADVSRSRGAWVVIHQHSPQQGFGIDNGGNRWRNVRMDEALTEDDFYSGPLRGVLSKLGRFKVLANVQTLVMDKLASVTNDLLHELVTSPDYHVRLLSVRGCLNLNETKLQQLLRHICRPSRPEGTPRLQGLYVFQPPPRVSPSSSSPSPHTATAVDHAGDHRAVRNESGPPPFGFAGHLVVNEPKSSFDPGGDYCLWYEPNGQAIVTGHMRRSSWEETLAACSGVVNFDAVLCTHMHADMNAVLHPASREYLDDNKPGVPPLASVALGPSGCAGCGRAPPGTPVWGRSSPREFPLLWPPPWSGNLVDAVRPPPPPPLHLHHDPDNADTDGDSHTEQPLPPQRLIASCAWCLTNRYCENCHRWWCKDCFNPSSSSSSSSETRTTEPNTKPKAQPKTESESEPDYYTTDPRRRRQPHMPIPKGSPAVQRDCYECGRLCGLCAPLSRRTCKRCKSVYCVDHNTGCDETNCDWCMFRGGRRYRDLY</sequence>
<evidence type="ECO:0000313" key="2">
    <source>
        <dbReference type="EMBL" id="KIW47767.1"/>
    </source>
</evidence>
<accession>A0A0D2CCX1</accession>
<dbReference type="EMBL" id="KN847332">
    <property type="protein sequence ID" value="KIW47767.1"/>
    <property type="molecule type" value="Genomic_DNA"/>
</dbReference>
<dbReference type="OrthoDB" id="5345494at2759"/>
<organism evidence="2 3">
    <name type="scientific">Exophiala oligosperma</name>
    <dbReference type="NCBI Taxonomy" id="215243"/>
    <lineage>
        <taxon>Eukaryota</taxon>
        <taxon>Fungi</taxon>
        <taxon>Dikarya</taxon>
        <taxon>Ascomycota</taxon>
        <taxon>Pezizomycotina</taxon>
        <taxon>Eurotiomycetes</taxon>
        <taxon>Chaetothyriomycetidae</taxon>
        <taxon>Chaetothyriales</taxon>
        <taxon>Herpotrichiellaceae</taxon>
        <taxon>Exophiala</taxon>
    </lineage>
</organism>
<name>A0A0D2CCX1_9EURO</name>
<feature type="compositionally biased region" description="Basic and acidic residues" evidence="1">
    <location>
        <begin position="411"/>
        <end position="426"/>
    </location>
</feature>
<evidence type="ECO:0008006" key="4">
    <source>
        <dbReference type="Google" id="ProtNLM"/>
    </source>
</evidence>
<dbReference type="AlphaFoldDB" id="A0A0D2CCX1"/>
<feature type="region of interest" description="Disordered" evidence="1">
    <location>
        <begin position="229"/>
        <end position="248"/>
    </location>
</feature>